<keyword evidence="2 4" id="KW-0067">ATP-binding</keyword>
<accession>A0ABM9C4H4</accession>
<dbReference type="InterPro" id="IPR003593">
    <property type="entry name" value="AAA+_ATPase"/>
</dbReference>
<dbReference type="GO" id="GO:0005524">
    <property type="term" value="F:ATP binding"/>
    <property type="evidence" value="ECO:0007669"/>
    <property type="project" value="UniProtKB-KW"/>
</dbReference>
<dbReference type="EMBL" id="CAKMMF010000007">
    <property type="protein sequence ID" value="CAH1201910.1"/>
    <property type="molecule type" value="Genomic_DNA"/>
</dbReference>
<dbReference type="InterPro" id="IPR003439">
    <property type="entry name" value="ABC_transporter-like_ATP-bd"/>
</dbReference>
<dbReference type="SMART" id="SM00382">
    <property type="entry name" value="AAA"/>
    <property type="match status" value="1"/>
</dbReference>
<keyword evidence="1" id="KW-0547">Nucleotide-binding</keyword>
<keyword evidence="4" id="KW-0378">Hydrolase</keyword>
<name>A0ABM9C4H4_9BACL</name>
<dbReference type="Pfam" id="PF00005">
    <property type="entry name" value="ABC_tran"/>
    <property type="match status" value="1"/>
</dbReference>
<keyword evidence="5" id="KW-1185">Reference proteome</keyword>
<dbReference type="SUPFAM" id="SSF52540">
    <property type="entry name" value="P-loop containing nucleoside triphosphate hydrolases"/>
    <property type="match status" value="1"/>
</dbReference>
<protein>
    <submittedName>
        <fullName evidence="4">Linearmycin resistance ATP-binding protein LnrL</fullName>
        <ecNumber evidence="4">3.6.3.-</ecNumber>
    </submittedName>
</protein>
<evidence type="ECO:0000313" key="4">
    <source>
        <dbReference type="EMBL" id="CAH1201910.1"/>
    </source>
</evidence>
<evidence type="ECO:0000259" key="3">
    <source>
        <dbReference type="PROSITE" id="PS50893"/>
    </source>
</evidence>
<comment type="caution">
    <text evidence="4">The sequence shown here is derived from an EMBL/GenBank/DDBJ whole genome shotgun (WGS) entry which is preliminary data.</text>
</comment>
<dbReference type="InterPro" id="IPR027417">
    <property type="entry name" value="P-loop_NTPase"/>
</dbReference>
<dbReference type="PANTHER" id="PTHR43582">
    <property type="entry name" value="LINEARMYCIN RESISTANCE ATP-BINDING PROTEIN LNRL"/>
    <property type="match status" value="1"/>
</dbReference>
<feature type="domain" description="ABC transporter" evidence="3">
    <location>
        <begin position="3"/>
        <end position="233"/>
    </location>
</feature>
<sequence>MIVKVENLIKRYKDFLAVDHLNLSITEGEIFGFLGPNGAGKTTTISTLSGLTKLDGGDIEIFGKSIRTHELAIKREIGVVPQEIAVFEDLSAYENLHYFGRLYGLRGPLLKERIEEALTFTGLLERSKESPKKFSGGMKRRLNIACAILHHPKLIIMDEPTVGIDPQSRNHILQSIKELNRMGSTIIYTSHYMEEVEEICTNIAIMDHGRIIAAGTKDELKALAATEEKASIELSAVNYTIVDEIKQIAGVKECLLQGKQLQVISNKNSKNLSKIIECVFANDSEIISLNMEKPTLEGVFLTLTGRSLRD</sequence>
<evidence type="ECO:0000256" key="2">
    <source>
        <dbReference type="ARBA" id="ARBA00022840"/>
    </source>
</evidence>
<dbReference type="Proteomes" id="UP000838686">
    <property type="component" value="Unassembled WGS sequence"/>
</dbReference>
<organism evidence="4 5">
    <name type="scientific">Paenibacillus plantiphilus</name>
    <dbReference type="NCBI Taxonomy" id="2905650"/>
    <lineage>
        <taxon>Bacteria</taxon>
        <taxon>Bacillati</taxon>
        <taxon>Bacillota</taxon>
        <taxon>Bacilli</taxon>
        <taxon>Bacillales</taxon>
        <taxon>Paenibacillaceae</taxon>
        <taxon>Paenibacillus</taxon>
    </lineage>
</organism>
<dbReference type="InterPro" id="IPR017871">
    <property type="entry name" value="ABC_transporter-like_CS"/>
</dbReference>
<dbReference type="PROSITE" id="PS00211">
    <property type="entry name" value="ABC_TRANSPORTER_1"/>
    <property type="match status" value="1"/>
</dbReference>
<evidence type="ECO:0000313" key="5">
    <source>
        <dbReference type="Proteomes" id="UP000838686"/>
    </source>
</evidence>
<gene>
    <name evidence="4" type="primary">lnrL_4</name>
    <name evidence="4" type="ORF">PAECIP111893_01767</name>
</gene>
<evidence type="ECO:0000256" key="1">
    <source>
        <dbReference type="ARBA" id="ARBA00022741"/>
    </source>
</evidence>
<dbReference type="PANTHER" id="PTHR43582:SF2">
    <property type="entry name" value="LINEARMYCIN RESISTANCE ATP-BINDING PROTEIN LNRL"/>
    <property type="match status" value="1"/>
</dbReference>
<reference evidence="4" key="1">
    <citation type="submission" date="2022-01" db="EMBL/GenBank/DDBJ databases">
        <authorList>
            <person name="Criscuolo A."/>
        </authorList>
    </citation>
    <scope>NUCLEOTIDE SEQUENCE</scope>
    <source>
        <strain evidence="4">CIP111893</strain>
    </source>
</reference>
<dbReference type="GO" id="GO:0016787">
    <property type="term" value="F:hydrolase activity"/>
    <property type="evidence" value="ECO:0007669"/>
    <property type="project" value="UniProtKB-KW"/>
</dbReference>
<dbReference type="EC" id="3.6.3.-" evidence="4"/>
<dbReference type="PROSITE" id="PS50893">
    <property type="entry name" value="ABC_TRANSPORTER_2"/>
    <property type="match status" value="1"/>
</dbReference>
<dbReference type="RefSeq" id="WP_236340104.1">
    <property type="nucleotide sequence ID" value="NZ_CAKMMF010000007.1"/>
</dbReference>
<dbReference type="Gene3D" id="3.40.50.300">
    <property type="entry name" value="P-loop containing nucleotide triphosphate hydrolases"/>
    <property type="match status" value="1"/>
</dbReference>
<proteinExistence type="predicted"/>